<dbReference type="Gene3D" id="1.20.1070.10">
    <property type="entry name" value="Rhodopsin 7-helix transmembrane proteins"/>
    <property type="match status" value="1"/>
</dbReference>
<dbReference type="PANTHER" id="PTHR12011">
    <property type="entry name" value="ADHESION G-PROTEIN COUPLED RECEPTOR"/>
    <property type="match status" value="1"/>
</dbReference>
<evidence type="ECO:0000259" key="9">
    <source>
        <dbReference type="PROSITE" id="PS50261"/>
    </source>
</evidence>
<organism evidence="10 11">
    <name type="scientific">Salarias fasciatus</name>
    <name type="common">Jewelled blenny</name>
    <name type="synonym">Blennius fasciatus</name>
    <dbReference type="NCBI Taxonomy" id="181472"/>
    <lineage>
        <taxon>Eukaryota</taxon>
        <taxon>Metazoa</taxon>
        <taxon>Chordata</taxon>
        <taxon>Craniata</taxon>
        <taxon>Vertebrata</taxon>
        <taxon>Euteleostomi</taxon>
        <taxon>Actinopterygii</taxon>
        <taxon>Neopterygii</taxon>
        <taxon>Teleostei</taxon>
        <taxon>Neoteleostei</taxon>
        <taxon>Acanthomorphata</taxon>
        <taxon>Ovalentaria</taxon>
        <taxon>Blenniimorphae</taxon>
        <taxon>Blenniiformes</taxon>
        <taxon>Blennioidei</taxon>
        <taxon>Blenniidae</taxon>
        <taxon>Salariinae</taxon>
        <taxon>Salarias</taxon>
    </lineage>
</organism>
<dbReference type="PROSITE" id="PS00650">
    <property type="entry name" value="G_PROTEIN_RECEP_F2_2"/>
    <property type="match status" value="1"/>
</dbReference>
<keyword evidence="6" id="KW-1015">Disulfide bond</keyword>
<sequence length="518" mass="57902">EVDCRGQSKSALASVFLPPSLTAGLSPGQQQQACRVQFTFYTTSILFQDVTLDDKTLVSPVLGCSVANLSISNLPENIEFTIRNITQIKVMRFLSFFNGSGGWSSDGCHLINASAEEATCSCNHLTSFAILLDLSRQDVVDRQHTQVLTFITYIGCGISAVFLAVTLLTYLSFEKLRRDIPAKILVQLCFSLLFLNLVFLLDGWLALQPAVGLCVSTAFFLHYFLLTSFTWAGLEALHMYLSIVRVFTPYLGRYMLKFTLMGWGIPCVVVTIVISVDKDNYGLISYGRHTDGTADDFDVAFYVGVVAYFLLIFSLCLAVFVVVMVQLSRIKKQNPHNQSPNRGLITDVRSVAGLLILLGLTWGFALFAWGPLYLPFIYLFSIFNSLQGFFIFVFHCAVKENVRKQWRTYLCCGKLRLAKNSEWSRTATQTHRNLSLRTTSASPPQFTSRSSSVISDVTNSSGTFIRRLLPFCSPCSRFSGHDLFIFPRLQAPCLWTAAYLTSPTATWSSTRSTGEIWR</sequence>
<name>A0A672GQ58_SALFA</name>
<feature type="transmembrane region" description="Helical" evidence="7">
    <location>
        <begin position="348"/>
        <end position="370"/>
    </location>
</feature>
<keyword evidence="4 7" id="KW-1133">Transmembrane helix</keyword>
<evidence type="ECO:0000256" key="1">
    <source>
        <dbReference type="ARBA" id="ARBA00004141"/>
    </source>
</evidence>
<evidence type="ECO:0000256" key="6">
    <source>
        <dbReference type="ARBA" id="ARBA00023157"/>
    </source>
</evidence>
<dbReference type="GO" id="GO:0004930">
    <property type="term" value="F:G protein-coupled receptor activity"/>
    <property type="evidence" value="ECO:0007669"/>
    <property type="project" value="InterPro"/>
</dbReference>
<dbReference type="InterPro" id="IPR046338">
    <property type="entry name" value="GAIN_dom_sf"/>
</dbReference>
<dbReference type="InParanoid" id="A0A672GQ58"/>
<dbReference type="GO" id="GO:0005886">
    <property type="term" value="C:plasma membrane"/>
    <property type="evidence" value="ECO:0007669"/>
    <property type="project" value="TreeGrafter"/>
</dbReference>
<protein>
    <submittedName>
        <fullName evidence="10">Adhesion G protein-coupled receptor G2a</fullName>
    </submittedName>
</protein>
<keyword evidence="2 7" id="KW-0812">Transmembrane</keyword>
<dbReference type="InterPro" id="IPR000203">
    <property type="entry name" value="GPS"/>
</dbReference>
<dbReference type="Pfam" id="PF00002">
    <property type="entry name" value="7tm_2"/>
    <property type="match status" value="1"/>
</dbReference>
<comment type="subcellular location">
    <subcellularLocation>
        <location evidence="1">Membrane</location>
        <topology evidence="1">Multi-pass membrane protein</topology>
    </subcellularLocation>
</comment>
<dbReference type="PANTHER" id="PTHR12011:SF264">
    <property type="entry name" value="ADHESION G-PROTEIN COUPLED RECEPTOR G2"/>
    <property type="match status" value="1"/>
</dbReference>
<dbReference type="SUPFAM" id="SSF81321">
    <property type="entry name" value="Family A G protein-coupled receptor-like"/>
    <property type="match status" value="1"/>
</dbReference>
<accession>A0A672GQ58</accession>
<dbReference type="InterPro" id="IPR000832">
    <property type="entry name" value="GPCR_2_secretin-like"/>
</dbReference>
<evidence type="ECO:0000313" key="10">
    <source>
        <dbReference type="Ensembl" id="ENSSFAP00005020387.1"/>
    </source>
</evidence>
<proteinExistence type="predicted"/>
<evidence type="ECO:0000256" key="3">
    <source>
        <dbReference type="ARBA" id="ARBA00022729"/>
    </source>
</evidence>
<dbReference type="PRINTS" id="PR00249">
    <property type="entry name" value="GPCRSECRETIN"/>
</dbReference>
<reference evidence="10" key="2">
    <citation type="submission" date="2025-08" db="UniProtKB">
        <authorList>
            <consortium name="Ensembl"/>
        </authorList>
    </citation>
    <scope>IDENTIFICATION</scope>
</reference>
<evidence type="ECO:0000256" key="2">
    <source>
        <dbReference type="ARBA" id="ARBA00022692"/>
    </source>
</evidence>
<dbReference type="GO" id="GO:0007166">
    <property type="term" value="P:cell surface receptor signaling pathway"/>
    <property type="evidence" value="ECO:0007669"/>
    <property type="project" value="InterPro"/>
</dbReference>
<dbReference type="PROSITE" id="PS50221">
    <property type="entry name" value="GAIN_B"/>
    <property type="match status" value="1"/>
</dbReference>
<dbReference type="InterPro" id="IPR057244">
    <property type="entry name" value="GAIN_B"/>
</dbReference>
<dbReference type="OMA" id="HIRICHI"/>
<reference evidence="10" key="1">
    <citation type="submission" date="2019-06" db="EMBL/GenBank/DDBJ databases">
        <authorList>
            <consortium name="Wellcome Sanger Institute Data Sharing"/>
        </authorList>
    </citation>
    <scope>NUCLEOTIDE SEQUENCE [LARGE SCALE GENOMIC DNA]</scope>
</reference>
<evidence type="ECO:0000256" key="7">
    <source>
        <dbReference type="SAM" id="Phobius"/>
    </source>
</evidence>
<dbReference type="Proteomes" id="UP000472267">
    <property type="component" value="Chromosome 9"/>
</dbReference>
<dbReference type="Gene3D" id="2.60.220.50">
    <property type="match status" value="1"/>
</dbReference>
<dbReference type="GO" id="GO:0007189">
    <property type="term" value="P:adenylate cyclase-activating G protein-coupled receptor signaling pathway"/>
    <property type="evidence" value="ECO:0007669"/>
    <property type="project" value="TreeGrafter"/>
</dbReference>
<dbReference type="InterPro" id="IPR017983">
    <property type="entry name" value="GPCR_2_secretin-like_CS"/>
</dbReference>
<keyword evidence="3" id="KW-0732">Signal</keyword>
<evidence type="ECO:0000313" key="11">
    <source>
        <dbReference type="Proteomes" id="UP000472267"/>
    </source>
</evidence>
<keyword evidence="5 7" id="KW-0472">Membrane</keyword>
<dbReference type="PROSITE" id="PS50261">
    <property type="entry name" value="G_PROTEIN_RECEP_F2_4"/>
    <property type="match status" value="1"/>
</dbReference>
<feature type="transmembrane region" description="Helical" evidence="7">
    <location>
        <begin position="299"/>
        <end position="327"/>
    </location>
</feature>
<dbReference type="FunFam" id="1.20.1070.10:FF:000043">
    <property type="entry name" value="adhesion G-protein coupled receptor G2 isoform X1"/>
    <property type="match status" value="1"/>
</dbReference>
<feature type="domain" description="GAIN-B" evidence="8">
    <location>
        <begin position="1"/>
        <end position="138"/>
    </location>
</feature>
<dbReference type="SMART" id="SM00303">
    <property type="entry name" value="GPS"/>
    <property type="match status" value="1"/>
</dbReference>
<feature type="transmembrane region" description="Helical" evidence="7">
    <location>
        <begin position="185"/>
        <end position="204"/>
    </location>
</feature>
<feature type="transmembrane region" description="Helical" evidence="7">
    <location>
        <begin position="150"/>
        <end position="173"/>
    </location>
</feature>
<feature type="transmembrane region" description="Helical" evidence="7">
    <location>
        <begin position="376"/>
        <end position="398"/>
    </location>
</feature>
<dbReference type="AlphaFoldDB" id="A0A672GQ58"/>
<feature type="transmembrane region" description="Helical" evidence="7">
    <location>
        <begin position="210"/>
        <end position="234"/>
    </location>
</feature>
<evidence type="ECO:0000259" key="8">
    <source>
        <dbReference type="PROSITE" id="PS50221"/>
    </source>
</evidence>
<evidence type="ECO:0000256" key="4">
    <source>
        <dbReference type="ARBA" id="ARBA00022989"/>
    </source>
</evidence>
<reference evidence="10" key="3">
    <citation type="submission" date="2025-09" db="UniProtKB">
        <authorList>
            <consortium name="Ensembl"/>
        </authorList>
    </citation>
    <scope>IDENTIFICATION</scope>
</reference>
<keyword evidence="11" id="KW-1185">Reference proteome</keyword>
<feature type="domain" description="G-protein coupled receptors family 2 profile 2" evidence="9">
    <location>
        <begin position="148"/>
        <end position="399"/>
    </location>
</feature>
<evidence type="ECO:0000256" key="5">
    <source>
        <dbReference type="ARBA" id="ARBA00023136"/>
    </source>
</evidence>
<dbReference type="Pfam" id="PF01825">
    <property type="entry name" value="GPS"/>
    <property type="match status" value="1"/>
</dbReference>
<dbReference type="InterPro" id="IPR017981">
    <property type="entry name" value="GPCR_2-like_7TM"/>
</dbReference>
<feature type="transmembrane region" description="Helical" evidence="7">
    <location>
        <begin position="254"/>
        <end position="276"/>
    </location>
</feature>
<dbReference type="Ensembl" id="ENSSFAT00005021190.1">
    <property type="protein sequence ID" value="ENSSFAP00005020387.1"/>
    <property type="gene ID" value="ENSSFAG00005010587.1"/>
</dbReference>